<comment type="catalytic activity">
    <reaction evidence="1 19">
        <text>2 a phenolic donor + H2O2 = 2 a phenolic radical donor + 2 H2O</text>
        <dbReference type="Rhea" id="RHEA:56136"/>
        <dbReference type="ChEBI" id="CHEBI:15377"/>
        <dbReference type="ChEBI" id="CHEBI:16240"/>
        <dbReference type="ChEBI" id="CHEBI:139520"/>
        <dbReference type="ChEBI" id="CHEBI:139521"/>
        <dbReference type="EC" id="1.11.1.7"/>
    </reaction>
</comment>
<proteinExistence type="inferred from homology"/>
<feature type="active site" description="Proton acceptor" evidence="14">
    <location>
        <position position="61"/>
    </location>
</feature>
<dbReference type="FunFam" id="1.10.520.10:FF:000001">
    <property type="entry name" value="Peroxidase"/>
    <property type="match status" value="1"/>
</dbReference>
<keyword evidence="19" id="KW-0376">Hydrogen peroxide</keyword>
<evidence type="ECO:0000256" key="12">
    <source>
        <dbReference type="ARBA" id="ARBA00023004"/>
    </source>
</evidence>
<dbReference type="GO" id="GO:0140825">
    <property type="term" value="F:lactoperoxidase activity"/>
    <property type="evidence" value="ECO:0007669"/>
    <property type="project" value="UniProtKB-EC"/>
</dbReference>
<dbReference type="InterPro" id="IPR033905">
    <property type="entry name" value="Secretory_peroxidase"/>
</dbReference>
<evidence type="ECO:0000256" key="1">
    <source>
        <dbReference type="ARBA" id="ARBA00000189"/>
    </source>
</evidence>
<dbReference type="GO" id="GO:0046872">
    <property type="term" value="F:metal ion binding"/>
    <property type="evidence" value="ECO:0007669"/>
    <property type="project" value="UniProtKB-UniRule"/>
</dbReference>
<dbReference type="STRING" id="337451.A0A3S3N526"/>
<gene>
    <name evidence="21" type="ORF">CKAN_01742600</name>
</gene>
<keyword evidence="6 19" id="KW-0575">Peroxidase</keyword>
<protein>
    <recommendedName>
        <fullName evidence="4 19">Peroxidase</fullName>
        <ecNumber evidence="4 19">1.11.1.7</ecNumber>
    </recommendedName>
</protein>
<feature type="disulfide bond" evidence="18">
    <location>
        <begin position="30"/>
        <end position="109"/>
    </location>
</feature>
<feature type="signal peptide" evidence="19">
    <location>
        <begin position="1"/>
        <end position="20"/>
    </location>
</feature>
<dbReference type="Pfam" id="PF00141">
    <property type="entry name" value="peroxidase"/>
    <property type="match status" value="1"/>
</dbReference>
<evidence type="ECO:0000256" key="18">
    <source>
        <dbReference type="PIRSR" id="PIRSR600823-5"/>
    </source>
</evidence>
<evidence type="ECO:0000256" key="4">
    <source>
        <dbReference type="ARBA" id="ARBA00012313"/>
    </source>
</evidence>
<dbReference type="PROSITE" id="PS00435">
    <property type="entry name" value="PEROXIDASE_1"/>
    <property type="match status" value="1"/>
</dbReference>
<keyword evidence="7 19" id="KW-0349">Heme</keyword>
<dbReference type="Gene3D" id="1.10.520.10">
    <property type="match status" value="1"/>
</dbReference>
<reference evidence="21 22" key="1">
    <citation type="journal article" date="2019" name="Nat. Plants">
        <title>Stout camphor tree genome fills gaps in understanding of flowering plant genome evolution.</title>
        <authorList>
            <person name="Chaw S.M."/>
            <person name="Liu Y.C."/>
            <person name="Wu Y.W."/>
            <person name="Wang H.Y."/>
            <person name="Lin C.I."/>
            <person name="Wu C.S."/>
            <person name="Ke H.M."/>
            <person name="Chang L.Y."/>
            <person name="Hsu C.Y."/>
            <person name="Yang H.T."/>
            <person name="Sudianto E."/>
            <person name="Hsu M.H."/>
            <person name="Wu K.P."/>
            <person name="Wang L.N."/>
            <person name="Leebens-Mack J.H."/>
            <person name="Tsai I.J."/>
        </authorList>
    </citation>
    <scope>NUCLEOTIDE SEQUENCE [LARGE SCALE GENOMIC DNA]</scope>
    <source>
        <strain evidence="22">cv. Chaw 1501</strain>
        <tissue evidence="21">Young leaves</tissue>
    </source>
</reference>
<keyword evidence="12 16" id="KW-0408">Iron</keyword>
<evidence type="ECO:0000256" key="19">
    <source>
        <dbReference type="RuleBase" id="RU362060"/>
    </source>
</evidence>
<feature type="disulfide bond" evidence="18">
    <location>
        <begin position="63"/>
        <end position="68"/>
    </location>
</feature>
<feature type="binding site" evidence="15">
    <location>
        <position position="155"/>
    </location>
    <ligand>
        <name>substrate</name>
    </ligand>
</feature>
<dbReference type="InterPro" id="IPR002016">
    <property type="entry name" value="Haem_peroxidase"/>
</dbReference>
<feature type="binding site" description="axial binding residue" evidence="16">
    <location>
        <position position="185"/>
    </location>
    <ligand>
        <name>heme b</name>
        <dbReference type="ChEBI" id="CHEBI:60344"/>
    </ligand>
    <ligandPart>
        <name>Fe</name>
        <dbReference type="ChEBI" id="CHEBI:18248"/>
    </ligandPart>
</feature>
<dbReference type="PRINTS" id="PR00458">
    <property type="entry name" value="PEROXIDASE"/>
</dbReference>
<dbReference type="GO" id="GO:0020037">
    <property type="term" value="F:heme binding"/>
    <property type="evidence" value="ECO:0007669"/>
    <property type="project" value="UniProtKB-UniRule"/>
</dbReference>
<dbReference type="InterPro" id="IPR010255">
    <property type="entry name" value="Haem_peroxidase_sf"/>
</dbReference>
<dbReference type="InterPro" id="IPR000823">
    <property type="entry name" value="Peroxidase_pln"/>
</dbReference>
<comment type="cofactor">
    <cofactor evidence="16 19">
        <name>Ca(2+)</name>
        <dbReference type="ChEBI" id="CHEBI:29108"/>
    </cofactor>
    <text evidence="16 19">Binds 2 calcium ions per subunit.</text>
</comment>
<comment type="function">
    <text evidence="2">Removal of H(2)O(2), oxidation of toxic reductants, biosynthesis and degradation of lignin, suberization, auxin catabolism, response to environmental stresses such as wounding, pathogen attack and oxidative stress. These functions might be dependent on each isozyme/isoform in each plant tissue.</text>
</comment>
<feature type="site" description="Transition state stabilizer" evidence="17">
    <location>
        <position position="57"/>
    </location>
</feature>
<comment type="caution">
    <text evidence="21">The sequence shown here is derived from an EMBL/GenBank/DDBJ whole genome shotgun (WGS) entry which is preliminary data.</text>
</comment>
<comment type="similarity">
    <text evidence="3">Belongs to the peroxidase family. Ascorbate peroxidase subfamily.</text>
</comment>
<accession>A0A3S3N526</accession>
<keyword evidence="10 16" id="KW-0106">Calcium</keyword>
<keyword evidence="9 19" id="KW-0732">Signal</keyword>
<evidence type="ECO:0000256" key="16">
    <source>
        <dbReference type="PIRSR" id="PIRSR600823-3"/>
    </source>
</evidence>
<keyword evidence="13 18" id="KW-1015">Disulfide bond</keyword>
<evidence type="ECO:0000256" key="9">
    <source>
        <dbReference type="ARBA" id="ARBA00022729"/>
    </source>
</evidence>
<keyword evidence="5 19" id="KW-0964">Secreted</keyword>
<dbReference type="Proteomes" id="UP000283530">
    <property type="component" value="Unassembled WGS sequence"/>
</dbReference>
<comment type="subcellular location">
    <subcellularLocation>
        <location evidence="19">Secreted</location>
    </subcellularLocation>
</comment>
<feature type="binding site" evidence="16">
    <location>
        <position position="67"/>
    </location>
    <ligand>
        <name>Ca(2+)</name>
        <dbReference type="ChEBI" id="CHEBI:29108"/>
        <label>1</label>
    </ligand>
</feature>
<dbReference type="GO" id="GO:0005576">
    <property type="term" value="C:extracellular region"/>
    <property type="evidence" value="ECO:0007669"/>
    <property type="project" value="UniProtKB-SubCell"/>
</dbReference>
<evidence type="ECO:0000256" key="14">
    <source>
        <dbReference type="PIRSR" id="PIRSR600823-1"/>
    </source>
</evidence>
<evidence type="ECO:0000256" key="3">
    <source>
        <dbReference type="ARBA" id="ARBA00006873"/>
    </source>
</evidence>
<comment type="similarity">
    <text evidence="19">Belongs to the peroxidase family. Classical plant (class III) peroxidase subfamily.</text>
</comment>
<feature type="domain" description="Plant heme peroxidase family profile" evidence="20">
    <location>
        <begin position="20"/>
        <end position="325"/>
    </location>
</feature>
<evidence type="ECO:0000313" key="21">
    <source>
        <dbReference type="EMBL" id="RWR88417.1"/>
    </source>
</evidence>
<dbReference type="FunFam" id="1.10.420.10:FF:000007">
    <property type="entry name" value="Peroxidase"/>
    <property type="match status" value="1"/>
</dbReference>
<keyword evidence="8 16" id="KW-0479">Metal-binding</keyword>
<evidence type="ECO:0000256" key="15">
    <source>
        <dbReference type="PIRSR" id="PIRSR600823-2"/>
    </source>
</evidence>
<dbReference type="OrthoDB" id="2113341at2759"/>
<feature type="binding site" evidence="16">
    <location>
        <position position="62"/>
    </location>
    <ligand>
        <name>Ca(2+)</name>
        <dbReference type="ChEBI" id="CHEBI:29108"/>
        <label>1</label>
    </ligand>
</feature>
<evidence type="ECO:0000256" key="2">
    <source>
        <dbReference type="ARBA" id="ARBA00002322"/>
    </source>
</evidence>
<evidence type="ECO:0000256" key="6">
    <source>
        <dbReference type="ARBA" id="ARBA00022559"/>
    </source>
</evidence>
<keyword evidence="22" id="KW-1185">Reference proteome</keyword>
<feature type="disulfide bond" evidence="18">
    <location>
        <begin position="115"/>
        <end position="321"/>
    </location>
</feature>
<dbReference type="PROSITE" id="PS50873">
    <property type="entry name" value="PEROXIDASE_4"/>
    <property type="match status" value="1"/>
</dbReference>
<dbReference type="PRINTS" id="PR00461">
    <property type="entry name" value="PLPEROXIDASE"/>
</dbReference>
<dbReference type="PANTHER" id="PTHR31517:SF59">
    <property type="entry name" value="PEROXIDASE"/>
    <property type="match status" value="1"/>
</dbReference>
<feature type="binding site" evidence="16">
    <location>
        <position position="83"/>
    </location>
    <ligand>
        <name>Ca(2+)</name>
        <dbReference type="ChEBI" id="CHEBI:29108"/>
        <label>1</label>
    </ligand>
</feature>
<dbReference type="GO" id="GO:0006979">
    <property type="term" value="P:response to oxidative stress"/>
    <property type="evidence" value="ECO:0007669"/>
    <property type="project" value="UniProtKB-UniRule"/>
</dbReference>
<evidence type="ECO:0000256" key="7">
    <source>
        <dbReference type="ARBA" id="ARBA00022617"/>
    </source>
</evidence>
<dbReference type="SUPFAM" id="SSF48113">
    <property type="entry name" value="Heme-dependent peroxidases"/>
    <property type="match status" value="1"/>
</dbReference>
<organism evidence="21 22">
    <name type="scientific">Cinnamomum micranthum f. kanehirae</name>
    <dbReference type="NCBI Taxonomy" id="337451"/>
    <lineage>
        <taxon>Eukaryota</taxon>
        <taxon>Viridiplantae</taxon>
        <taxon>Streptophyta</taxon>
        <taxon>Embryophyta</taxon>
        <taxon>Tracheophyta</taxon>
        <taxon>Spermatophyta</taxon>
        <taxon>Magnoliopsida</taxon>
        <taxon>Magnoliidae</taxon>
        <taxon>Laurales</taxon>
        <taxon>Lauraceae</taxon>
        <taxon>Cinnamomum</taxon>
    </lineage>
</organism>
<sequence length="329" mass="35825">MSALLKPLLTLALLLHTALSLEIHFYRTSCPQAELVVNSIVKQHFEKDPSVPAGLLRLHFHDCIIRGCDASVLLDSHGDNIAEKEAPPNLSLRGFDIIDEIKAALERQCPGIVSCADILALATRDGVALSGGASYDLPTGRRDGFVSSITEAHIPDPASSIATALSAFQSINMDISDLTTLLGAHSVGFCHCLFFVDRLYDFEGTGLPDPDMDLSTLDALRKKCPKPVSTISNISSDPKAFINQATTTPFHLDNSFYHGVLNGEAVLQLDQELAFTSLTDDLVVRYANSPRLFIHQFSKAMIKLGNVGVLTGEEGEIRMNCRRLNNKNH</sequence>
<dbReference type="InterPro" id="IPR019793">
    <property type="entry name" value="Peroxidases_heam-ligand_BS"/>
</dbReference>
<dbReference type="EMBL" id="QPKB01000007">
    <property type="protein sequence ID" value="RWR88417.1"/>
    <property type="molecule type" value="Genomic_DNA"/>
</dbReference>
<evidence type="ECO:0000256" key="17">
    <source>
        <dbReference type="PIRSR" id="PIRSR600823-4"/>
    </source>
</evidence>
<dbReference type="AlphaFoldDB" id="A0A3S3N526"/>
<feature type="binding site" evidence="16">
    <location>
        <position position="248"/>
    </location>
    <ligand>
        <name>Ca(2+)</name>
        <dbReference type="ChEBI" id="CHEBI:29108"/>
        <label>2</label>
    </ligand>
</feature>
<dbReference type="EC" id="1.11.1.7" evidence="4 19"/>
<keyword evidence="11 19" id="KW-0560">Oxidoreductase</keyword>
<evidence type="ECO:0000259" key="20">
    <source>
        <dbReference type="PROSITE" id="PS50873"/>
    </source>
</evidence>
<comment type="cofactor">
    <cofactor evidence="16 19">
        <name>heme b</name>
        <dbReference type="ChEBI" id="CHEBI:60344"/>
    </cofactor>
    <text evidence="16 19">Binds 1 heme b (iron(II)-protoporphyrin IX) group per subunit.</text>
</comment>
<dbReference type="Gene3D" id="1.10.420.10">
    <property type="entry name" value="Peroxidase, domain 2"/>
    <property type="match status" value="1"/>
</dbReference>
<feature type="binding site" evidence="16">
    <location>
        <position position="253"/>
    </location>
    <ligand>
        <name>Ca(2+)</name>
        <dbReference type="ChEBI" id="CHEBI:29108"/>
        <label>2</label>
    </ligand>
</feature>
<evidence type="ECO:0000256" key="5">
    <source>
        <dbReference type="ARBA" id="ARBA00022525"/>
    </source>
</evidence>
<dbReference type="GO" id="GO:0042744">
    <property type="term" value="P:hydrogen peroxide catabolic process"/>
    <property type="evidence" value="ECO:0007669"/>
    <property type="project" value="UniProtKB-KW"/>
</dbReference>
<evidence type="ECO:0000313" key="22">
    <source>
        <dbReference type="Proteomes" id="UP000283530"/>
    </source>
</evidence>
<name>A0A3S3N526_9MAGN</name>
<evidence type="ECO:0000256" key="13">
    <source>
        <dbReference type="ARBA" id="ARBA00023157"/>
    </source>
</evidence>
<feature type="binding site" evidence="16">
    <location>
        <position position="71"/>
    </location>
    <ligand>
        <name>Ca(2+)</name>
        <dbReference type="ChEBI" id="CHEBI:29108"/>
        <label>1</label>
    </ligand>
</feature>
<evidence type="ECO:0000256" key="10">
    <source>
        <dbReference type="ARBA" id="ARBA00022837"/>
    </source>
</evidence>
<feature type="chain" id="PRO_5018377719" description="Peroxidase" evidence="19">
    <location>
        <begin position="21"/>
        <end position="329"/>
    </location>
</feature>
<feature type="disulfide bond" evidence="18">
    <location>
        <begin position="192"/>
        <end position="224"/>
    </location>
</feature>
<evidence type="ECO:0000256" key="11">
    <source>
        <dbReference type="ARBA" id="ARBA00023002"/>
    </source>
</evidence>
<feature type="binding site" evidence="16">
    <location>
        <position position="69"/>
    </location>
    <ligand>
        <name>Ca(2+)</name>
        <dbReference type="ChEBI" id="CHEBI:29108"/>
        <label>1</label>
    </ligand>
</feature>
<dbReference type="CDD" id="cd00693">
    <property type="entry name" value="secretory_peroxidase"/>
    <property type="match status" value="1"/>
</dbReference>
<evidence type="ECO:0000256" key="8">
    <source>
        <dbReference type="ARBA" id="ARBA00022723"/>
    </source>
</evidence>
<dbReference type="PANTHER" id="PTHR31517">
    <property type="match status" value="1"/>
</dbReference>